<dbReference type="Gene3D" id="1.10.472.170">
    <property type="match status" value="1"/>
</dbReference>
<evidence type="ECO:0000313" key="9">
    <source>
        <dbReference type="Proteomes" id="UP001162131"/>
    </source>
</evidence>
<accession>A0AAU9J979</accession>
<dbReference type="GO" id="GO:0097550">
    <property type="term" value="C:transcription preinitiation complex"/>
    <property type="evidence" value="ECO:0007669"/>
    <property type="project" value="TreeGrafter"/>
</dbReference>
<gene>
    <name evidence="8" type="ORF">BSTOLATCC_MIC29646</name>
</gene>
<feature type="domain" description="Cyclin-like" evidence="7">
    <location>
        <begin position="204"/>
        <end position="285"/>
    </location>
</feature>
<dbReference type="EMBL" id="CAJZBQ010000029">
    <property type="protein sequence ID" value="CAG9321735.1"/>
    <property type="molecule type" value="Genomic_DNA"/>
</dbReference>
<dbReference type="GO" id="GO:0017025">
    <property type="term" value="F:TBP-class protein binding"/>
    <property type="evidence" value="ECO:0007669"/>
    <property type="project" value="InterPro"/>
</dbReference>
<evidence type="ECO:0000256" key="3">
    <source>
        <dbReference type="ARBA" id="ARBA00022737"/>
    </source>
</evidence>
<dbReference type="GO" id="GO:0070897">
    <property type="term" value="P:transcription preinitiation complex assembly"/>
    <property type="evidence" value="ECO:0007669"/>
    <property type="project" value="InterPro"/>
</dbReference>
<comment type="caution">
    <text evidence="8">The sequence shown here is derived from an EMBL/GenBank/DDBJ whole genome shotgun (WGS) entry which is preliminary data.</text>
</comment>
<dbReference type="Pfam" id="PF00382">
    <property type="entry name" value="TFIIB"/>
    <property type="match status" value="2"/>
</dbReference>
<dbReference type="InterPro" id="IPR013150">
    <property type="entry name" value="TFIIB_cyclin"/>
</dbReference>
<dbReference type="InterPro" id="IPR000812">
    <property type="entry name" value="TFIIB"/>
</dbReference>
<dbReference type="PANTHER" id="PTHR11618">
    <property type="entry name" value="TRANSCRIPTION INITIATION FACTOR IIB-RELATED"/>
    <property type="match status" value="1"/>
</dbReference>
<name>A0AAU9J979_9CILI</name>
<sequence>MSQGCPNELCMFQGLVVTRASEGTIVCTGCGLVLENRIIDETSEYRHFSKDVSGIGLNDQSRSGQANDRFYSDCGLGTVISETNPNGASLSAYNRRNLQSGHDKTLAKGSHSIDELCRNLMLNDTVGTEAKRIFKSIGEQRGLKGRPHMAIVSACVFIASRRSSPRSIREIAAITGVDKKDILRCYSMAKKIDPGMTANRTAVEYASRYSNELAFTPIQVRSARQIAERAIELGILTGKNPLSIASATVYIVGKLYGNDKTFSEISNVSTMKDITIKNCYKAMQQRKSELLKGLDLSLDPSKLLPLSSQ</sequence>
<dbReference type="InterPro" id="IPR036915">
    <property type="entry name" value="Cyclin-like_sf"/>
</dbReference>
<dbReference type="PRINTS" id="PR00685">
    <property type="entry name" value="TIFACTORIIB"/>
</dbReference>
<keyword evidence="3" id="KW-0677">Repeat</keyword>
<keyword evidence="5" id="KW-0804">Transcription</keyword>
<evidence type="ECO:0000313" key="8">
    <source>
        <dbReference type="EMBL" id="CAG9321735.1"/>
    </source>
</evidence>
<dbReference type="Pfam" id="PF08271">
    <property type="entry name" value="Zn_Ribbon_TF"/>
    <property type="match status" value="1"/>
</dbReference>
<proteinExistence type="inferred from homology"/>
<evidence type="ECO:0000256" key="5">
    <source>
        <dbReference type="ARBA" id="ARBA00023163"/>
    </source>
</evidence>
<dbReference type="GO" id="GO:0005634">
    <property type="term" value="C:nucleus"/>
    <property type="evidence" value="ECO:0007669"/>
    <property type="project" value="TreeGrafter"/>
</dbReference>
<evidence type="ECO:0000259" key="7">
    <source>
        <dbReference type="SMART" id="SM00385"/>
    </source>
</evidence>
<dbReference type="AlphaFoldDB" id="A0AAU9J979"/>
<dbReference type="InterPro" id="IPR013137">
    <property type="entry name" value="Znf_TFIIB"/>
</dbReference>
<evidence type="ECO:0000256" key="4">
    <source>
        <dbReference type="ARBA" id="ARBA00023015"/>
    </source>
</evidence>
<protein>
    <recommendedName>
        <fullName evidence="2">Transcription initiation factor IIB</fullName>
    </recommendedName>
    <alternativeName>
        <fullName evidence="6">General transcription factor TFIIB</fullName>
    </alternativeName>
</protein>
<organism evidence="8 9">
    <name type="scientific">Blepharisma stoltei</name>
    <dbReference type="NCBI Taxonomy" id="1481888"/>
    <lineage>
        <taxon>Eukaryota</taxon>
        <taxon>Sar</taxon>
        <taxon>Alveolata</taxon>
        <taxon>Ciliophora</taxon>
        <taxon>Postciliodesmatophora</taxon>
        <taxon>Heterotrichea</taxon>
        <taxon>Heterotrichida</taxon>
        <taxon>Blepharismidae</taxon>
        <taxon>Blepharisma</taxon>
    </lineage>
</organism>
<dbReference type="Proteomes" id="UP001162131">
    <property type="component" value="Unassembled WGS sequence"/>
</dbReference>
<dbReference type="InterPro" id="IPR013763">
    <property type="entry name" value="Cyclin-like_dom"/>
</dbReference>
<comment type="similarity">
    <text evidence="1">Belongs to the TFIIB family.</text>
</comment>
<dbReference type="PROSITE" id="PS00782">
    <property type="entry name" value="TFIIB"/>
    <property type="match status" value="1"/>
</dbReference>
<dbReference type="Gene3D" id="1.10.472.10">
    <property type="entry name" value="Cyclin-like"/>
    <property type="match status" value="1"/>
</dbReference>
<keyword evidence="4" id="KW-0805">Transcription regulation</keyword>
<dbReference type="SUPFAM" id="SSF47954">
    <property type="entry name" value="Cyclin-like"/>
    <property type="match status" value="2"/>
</dbReference>
<dbReference type="PANTHER" id="PTHR11618:SF13">
    <property type="entry name" value="TRANSCRIPTION INITIATION FACTOR IIB"/>
    <property type="match status" value="1"/>
</dbReference>
<evidence type="ECO:0000256" key="6">
    <source>
        <dbReference type="ARBA" id="ARBA00031706"/>
    </source>
</evidence>
<reference evidence="8" key="1">
    <citation type="submission" date="2021-09" db="EMBL/GenBank/DDBJ databases">
        <authorList>
            <consortium name="AG Swart"/>
            <person name="Singh M."/>
            <person name="Singh A."/>
            <person name="Seah K."/>
            <person name="Emmerich C."/>
        </authorList>
    </citation>
    <scope>NUCLEOTIDE SEQUENCE</scope>
    <source>
        <strain evidence="8">ATCC30299</strain>
    </source>
</reference>
<feature type="domain" description="Cyclin-like" evidence="7">
    <location>
        <begin position="111"/>
        <end position="191"/>
    </location>
</feature>
<evidence type="ECO:0000256" key="1">
    <source>
        <dbReference type="ARBA" id="ARBA00010857"/>
    </source>
</evidence>
<keyword evidence="9" id="KW-1185">Reference proteome</keyword>
<dbReference type="SMART" id="SM00385">
    <property type="entry name" value="CYCLIN"/>
    <property type="match status" value="2"/>
</dbReference>
<evidence type="ECO:0000256" key="2">
    <source>
        <dbReference type="ARBA" id="ARBA00013932"/>
    </source>
</evidence>
<dbReference type="SUPFAM" id="SSF57783">
    <property type="entry name" value="Zinc beta-ribbon"/>
    <property type="match status" value="1"/>
</dbReference>
<dbReference type="InterPro" id="IPR023486">
    <property type="entry name" value="TFIIB_CS"/>
</dbReference>